<evidence type="ECO:0000256" key="4">
    <source>
        <dbReference type="ARBA" id="ARBA00022840"/>
    </source>
</evidence>
<keyword evidence="3 11" id="KW-0347">Helicase</keyword>
<dbReference type="InterPro" id="IPR050079">
    <property type="entry name" value="DEAD_box_RNA_helicase"/>
</dbReference>
<dbReference type="PROSITE" id="PS51194">
    <property type="entry name" value="HELICASE_CTER"/>
    <property type="match status" value="1"/>
</dbReference>
<evidence type="ECO:0000259" key="8">
    <source>
        <dbReference type="PROSITE" id="PS51192"/>
    </source>
</evidence>
<dbReference type="InterPro" id="IPR001650">
    <property type="entry name" value="Helicase_C-like"/>
</dbReference>
<comment type="similarity">
    <text evidence="5">Belongs to the DEAD box helicase family.</text>
</comment>
<protein>
    <submittedName>
        <fullName evidence="11">DEAD/DEAH box helicase</fullName>
    </submittedName>
</protein>
<dbReference type="Pfam" id="PF00270">
    <property type="entry name" value="DEAD"/>
    <property type="match status" value="1"/>
</dbReference>
<dbReference type="SUPFAM" id="SSF52540">
    <property type="entry name" value="P-loop containing nucleoside triphosphate hydrolases"/>
    <property type="match status" value="2"/>
</dbReference>
<dbReference type="GO" id="GO:0003724">
    <property type="term" value="F:RNA helicase activity"/>
    <property type="evidence" value="ECO:0007669"/>
    <property type="project" value="InterPro"/>
</dbReference>
<feature type="short sequence motif" description="Q motif" evidence="6">
    <location>
        <begin position="2"/>
        <end position="30"/>
    </location>
</feature>
<evidence type="ECO:0000256" key="5">
    <source>
        <dbReference type="ARBA" id="ARBA00038437"/>
    </source>
</evidence>
<evidence type="ECO:0000259" key="9">
    <source>
        <dbReference type="PROSITE" id="PS51194"/>
    </source>
</evidence>
<organism evidence="11 12">
    <name type="scientific">Hyphococcus flavus</name>
    <dbReference type="NCBI Taxonomy" id="1866326"/>
    <lineage>
        <taxon>Bacteria</taxon>
        <taxon>Pseudomonadati</taxon>
        <taxon>Pseudomonadota</taxon>
        <taxon>Alphaproteobacteria</taxon>
        <taxon>Parvularculales</taxon>
        <taxon>Parvularculaceae</taxon>
        <taxon>Hyphococcus</taxon>
    </lineage>
</organism>
<evidence type="ECO:0000256" key="6">
    <source>
        <dbReference type="PROSITE-ProRule" id="PRU00552"/>
    </source>
</evidence>
<dbReference type="PANTHER" id="PTHR47959:SF13">
    <property type="entry name" value="ATP-DEPENDENT RNA HELICASE RHLE"/>
    <property type="match status" value="1"/>
</dbReference>
<dbReference type="AlphaFoldDB" id="A0AAE9ZDU3"/>
<reference evidence="11" key="1">
    <citation type="submission" date="2023-02" db="EMBL/GenBank/DDBJ databases">
        <title>Genome sequence of Hyphococcus flavus.</title>
        <authorList>
            <person name="Rong J.-C."/>
            <person name="Zhao Q."/>
            <person name="Yi M."/>
            <person name="Wu J.-Y."/>
        </authorList>
    </citation>
    <scope>NUCLEOTIDE SEQUENCE</scope>
    <source>
        <strain evidence="11">MCCC 1K03223</strain>
    </source>
</reference>
<dbReference type="GO" id="GO:0005524">
    <property type="term" value="F:ATP binding"/>
    <property type="evidence" value="ECO:0007669"/>
    <property type="project" value="UniProtKB-KW"/>
</dbReference>
<dbReference type="InterPro" id="IPR014001">
    <property type="entry name" value="Helicase_ATP-bd"/>
</dbReference>
<dbReference type="InterPro" id="IPR011545">
    <property type="entry name" value="DEAD/DEAH_box_helicase_dom"/>
</dbReference>
<proteinExistence type="inferred from homology"/>
<gene>
    <name evidence="11" type="ORF">PUV54_14345</name>
</gene>
<dbReference type="SMART" id="SM00487">
    <property type="entry name" value="DEXDc"/>
    <property type="match status" value="1"/>
</dbReference>
<dbReference type="PROSITE" id="PS51195">
    <property type="entry name" value="Q_MOTIF"/>
    <property type="match status" value="1"/>
</dbReference>
<evidence type="ECO:0000259" key="10">
    <source>
        <dbReference type="PROSITE" id="PS51195"/>
    </source>
</evidence>
<evidence type="ECO:0000313" key="12">
    <source>
        <dbReference type="Proteomes" id="UP001214043"/>
    </source>
</evidence>
<dbReference type="InterPro" id="IPR044742">
    <property type="entry name" value="DEAD/DEAH_RhlB"/>
</dbReference>
<dbReference type="InterPro" id="IPR014014">
    <property type="entry name" value="RNA_helicase_DEAD_Q_motif"/>
</dbReference>
<name>A0AAE9ZDU3_9PROT</name>
<feature type="region of interest" description="Disordered" evidence="7">
    <location>
        <begin position="359"/>
        <end position="413"/>
    </location>
</feature>
<accession>A0AAE9ZDU3</accession>
<sequence length="413" mass="44858">MTSFNELGLAKPLLTALAQEDHQTPTPIQAQAIPALLEGHDLLGIAQTGSGKTAAFTLPLLHRLFETPGNVKPLSPRALILTPTRELAGQVRDRVAAYGVRTSLRTGLVIGGAPINKQKNMIRRGVDILIATPGRLEDLMKQDAVSLDAVEYFVLDEVDQMLDMGFIHAIRAITAKLPEDRQSLFFSATMPREIERLANALLRKPVRLEMKRQAPPKIEQSVMFITKPEKIGALMKIAGDSAFTSGLVFSRTKHGADKIVKSLNNAGLPAKAIHGNRSQGQRERALRAFKSGKARILVATDIAARGIDIQGVSHVINFDLPNVPETYVHRIGRTARAGATGIAISFCSPEERSELRSIERLTGQRFGGPAGKKNGSRPGRKPPRRPHRKGNGKRRPKASAATLREADKAIAGL</sequence>
<feature type="compositionally biased region" description="Basic residues" evidence="7">
    <location>
        <begin position="374"/>
        <end position="397"/>
    </location>
</feature>
<evidence type="ECO:0000313" key="11">
    <source>
        <dbReference type="EMBL" id="WDI31132.1"/>
    </source>
</evidence>
<dbReference type="CDD" id="cd18787">
    <property type="entry name" value="SF2_C_DEAD"/>
    <property type="match status" value="1"/>
</dbReference>
<feature type="compositionally biased region" description="Basic and acidic residues" evidence="7">
    <location>
        <begin position="404"/>
        <end position="413"/>
    </location>
</feature>
<dbReference type="GO" id="GO:0016787">
    <property type="term" value="F:hydrolase activity"/>
    <property type="evidence" value="ECO:0007669"/>
    <property type="project" value="UniProtKB-KW"/>
</dbReference>
<dbReference type="InterPro" id="IPR027417">
    <property type="entry name" value="P-loop_NTPase"/>
</dbReference>
<dbReference type="SMART" id="SM00490">
    <property type="entry name" value="HELICc"/>
    <property type="match status" value="1"/>
</dbReference>
<feature type="domain" description="Helicase C-terminal" evidence="9">
    <location>
        <begin position="217"/>
        <end position="377"/>
    </location>
</feature>
<evidence type="ECO:0000256" key="7">
    <source>
        <dbReference type="SAM" id="MobiDB-lite"/>
    </source>
</evidence>
<evidence type="ECO:0000256" key="2">
    <source>
        <dbReference type="ARBA" id="ARBA00022801"/>
    </source>
</evidence>
<dbReference type="GO" id="GO:0005829">
    <property type="term" value="C:cytosol"/>
    <property type="evidence" value="ECO:0007669"/>
    <property type="project" value="TreeGrafter"/>
</dbReference>
<dbReference type="GO" id="GO:0003676">
    <property type="term" value="F:nucleic acid binding"/>
    <property type="evidence" value="ECO:0007669"/>
    <property type="project" value="InterPro"/>
</dbReference>
<dbReference type="Gene3D" id="3.40.50.300">
    <property type="entry name" value="P-loop containing nucleotide triphosphate hydrolases"/>
    <property type="match status" value="2"/>
</dbReference>
<dbReference type="CDD" id="cd00268">
    <property type="entry name" value="DEADc"/>
    <property type="match status" value="1"/>
</dbReference>
<evidence type="ECO:0000256" key="3">
    <source>
        <dbReference type="ARBA" id="ARBA00022806"/>
    </source>
</evidence>
<dbReference type="PROSITE" id="PS51192">
    <property type="entry name" value="HELICASE_ATP_BIND_1"/>
    <property type="match status" value="1"/>
</dbReference>
<dbReference type="RefSeq" id="WP_274492954.1">
    <property type="nucleotide sequence ID" value="NZ_CP118166.1"/>
</dbReference>
<dbReference type="KEGG" id="hfl:PUV54_14345"/>
<dbReference type="EMBL" id="CP118166">
    <property type="protein sequence ID" value="WDI31132.1"/>
    <property type="molecule type" value="Genomic_DNA"/>
</dbReference>
<evidence type="ECO:0000256" key="1">
    <source>
        <dbReference type="ARBA" id="ARBA00022741"/>
    </source>
</evidence>
<keyword evidence="4" id="KW-0067">ATP-binding</keyword>
<dbReference type="PANTHER" id="PTHR47959">
    <property type="entry name" value="ATP-DEPENDENT RNA HELICASE RHLE-RELATED"/>
    <property type="match status" value="1"/>
</dbReference>
<keyword evidence="2" id="KW-0378">Hydrolase</keyword>
<dbReference type="Pfam" id="PF00271">
    <property type="entry name" value="Helicase_C"/>
    <property type="match status" value="1"/>
</dbReference>
<dbReference type="Proteomes" id="UP001214043">
    <property type="component" value="Chromosome"/>
</dbReference>
<feature type="domain" description="Helicase ATP-binding" evidence="8">
    <location>
        <begin position="33"/>
        <end position="208"/>
    </location>
</feature>
<keyword evidence="12" id="KW-1185">Reference proteome</keyword>
<feature type="domain" description="DEAD-box RNA helicase Q" evidence="10">
    <location>
        <begin position="2"/>
        <end position="30"/>
    </location>
</feature>
<keyword evidence="1" id="KW-0547">Nucleotide-binding</keyword>